<dbReference type="RefSeq" id="WP_025773221.1">
    <property type="nucleotide sequence ID" value="NZ_DF238840.1"/>
</dbReference>
<sequence length="66" mass="7363">MKIIFNRQEKEVADGISVNELVQQLNFNPVTVAVELNGQLLLHEEYSRKLQPGDRVELVLNMGGGA</sequence>
<organism evidence="1">
    <name type="scientific">Moorella thermoacetica Y72</name>
    <dbReference type="NCBI Taxonomy" id="1325331"/>
    <lineage>
        <taxon>Bacteria</taxon>
        <taxon>Bacillati</taxon>
        <taxon>Bacillota</taxon>
        <taxon>Clostridia</taxon>
        <taxon>Neomoorellales</taxon>
        <taxon>Neomoorellaceae</taxon>
        <taxon>Neomoorella</taxon>
    </lineage>
</organism>
<dbReference type="AlphaFoldDB" id="A0A0S6UCR6"/>
<dbReference type="SUPFAM" id="SSF54285">
    <property type="entry name" value="MoaD/ThiS"/>
    <property type="match status" value="1"/>
</dbReference>
<dbReference type="PANTHER" id="PTHR34472">
    <property type="entry name" value="SULFUR CARRIER PROTEIN THIS"/>
    <property type="match status" value="1"/>
</dbReference>
<name>A0A0S6UCR6_NEOTH</name>
<dbReference type="NCBIfam" id="TIGR01683">
    <property type="entry name" value="thiS"/>
    <property type="match status" value="1"/>
</dbReference>
<evidence type="ECO:0000313" key="1">
    <source>
        <dbReference type="EMBL" id="GAF25152.1"/>
    </source>
</evidence>
<dbReference type="GeneID" id="45618011"/>
<dbReference type="Pfam" id="PF02597">
    <property type="entry name" value="ThiS"/>
    <property type="match status" value="1"/>
</dbReference>
<protein>
    <submittedName>
        <fullName evidence="1">Sulfur transfer protein</fullName>
    </submittedName>
</protein>
<dbReference type="InterPro" id="IPR003749">
    <property type="entry name" value="ThiS/MoaD-like"/>
</dbReference>
<dbReference type="CDD" id="cd00565">
    <property type="entry name" value="Ubl_ThiS"/>
    <property type="match status" value="1"/>
</dbReference>
<dbReference type="EMBL" id="DF238840">
    <property type="protein sequence ID" value="GAF25152.1"/>
    <property type="molecule type" value="Genomic_DNA"/>
</dbReference>
<dbReference type="PANTHER" id="PTHR34472:SF1">
    <property type="entry name" value="SULFUR CARRIER PROTEIN THIS"/>
    <property type="match status" value="1"/>
</dbReference>
<dbReference type="InterPro" id="IPR010035">
    <property type="entry name" value="Thi_S"/>
</dbReference>
<dbReference type="InterPro" id="IPR012675">
    <property type="entry name" value="Beta-grasp_dom_sf"/>
</dbReference>
<reference evidence="1" key="1">
    <citation type="journal article" date="2014" name="Gene">
        <title>Genome-guided analysis of transformation efficiency and carbon dioxide assimilation by Moorella thermoacetica Y72.</title>
        <authorList>
            <person name="Tsukahara K."/>
            <person name="Kita A."/>
            <person name="Nakashimada Y."/>
            <person name="Hoshino T."/>
            <person name="Murakami K."/>
        </authorList>
    </citation>
    <scope>NUCLEOTIDE SEQUENCE [LARGE SCALE GENOMIC DNA]</scope>
    <source>
        <strain evidence="1">Y72</strain>
    </source>
</reference>
<dbReference type="Proteomes" id="UP000063718">
    <property type="component" value="Unassembled WGS sequence"/>
</dbReference>
<gene>
    <name evidence="1" type="ORF">MTY_0482</name>
</gene>
<proteinExistence type="predicted"/>
<dbReference type="Gene3D" id="3.10.20.30">
    <property type="match status" value="1"/>
</dbReference>
<dbReference type="InterPro" id="IPR016155">
    <property type="entry name" value="Mopterin_synth/thiamin_S_b"/>
</dbReference>
<accession>A0A0S6UCR6</accession>